<feature type="region of interest" description="Disordered" evidence="1">
    <location>
        <begin position="2284"/>
        <end position="2354"/>
    </location>
</feature>
<feature type="region of interest" description="Disordered" evidence="1">
    <location>
        <begin position="1179"/>
        <end position="1201"/>
    </location>
</feature>
<feature type="compositionally biased region" description="Low complexity" evidence="1">
    <location>
        <begin position="597"/>
        <end position="613"/>
    </location>
</feature>
<feature type="compositionally biased region" description="Low complexity" evidence="1">
    <location>
        <begin position="171"/>
        <end position="184"/>
    </location>
</feature>
<feature type="compositionally biased region" description="Low complexity" evidence="1">
    <location>
        <begin position="1496"/>
        <end position="1505"/>
    </location>
</feature>
<feature type="region of interest" description="Disordered" evidence="1">
    <location>
        <begin position="1010"/>
        <end position="1065"/>
    </location>
</feature>
<feature type="compositionally biased region" description="Polar residues" evidence="1">
    <location>
        <begin position="889"/>
        <end position="898"/>
    </location>
</feature>
<feature type="region of interest" description="Disordered" evidence="1">
    <location>
        <begin position="1079"/>
        <end position="1164"/>
    </location>
</feature>
<feature type="compositionally biased region" description="Low complexity" evidence="1">
    <location>
        <begin position="1525"/>
        <end position="1536"/>
    </location>
</feature>
<feature type="compositionally biased region" description="Acidic residues" evidence="1">
    <location>
        <begin position="654"/>
        <end position="676"/>
    </location>
</feature>
<feature type="compositionally biased region" description="Polar residues" evidence="1">
    <location>
        <begin position="42"/>
        <end position="60"/>
    </location>
</feature>
<feature type="region of interest" description="Disordered" evidence="1">
    <location>
        <begin position="535"/>
        <end position="613"/>
    </location>
</feature>
<feature type="region of interest" description="Disordered" evidence="1">
    <location>
        <begin position="1962"/>
        <end position="2025"/>
    </location>
</feature>
<keyword evidence="3" id="KW-1185">Reference proteome</keyword>
<feature type="compositionally biased region" description="Pro residues" evidence="1">
    <location>
        <begin position="393"/>
        <end position="402"/>
    </location>
</feature>
<feature type="compositionally biased region" description="Basic and acidic residues" evidence="1">
    <location>
        <begin position="1765"/>
        <end position="1779"/>
    </location>
</feature>
<feature type="compositionally biased region" description="Low complexity" evidence="1">
    <location>
        <begin position="2182"/>
        <end position="2196"/>
    </location>
</feature>
<feature type="compositionally biased region" description="Polar residues" evidence="1">
    <location>
        <begin position="1179"/>
        <end position="1193"/>
    </location>
</feature>
<feature type="compositionally biased region" description="Basic and acidic residues" evidence="1">
    <location>
        <begin position="65"/>
        <end position="79"/>
    </location>
</feature>
<dbReference type="OrthoDB" id="249703at2759"/>
<feature type="compositionally biased region" description="Polar residues" evidence="1">
    <location>
        <begin position="81"/>
        <end position="101"/>
    </location>
</feature>
<feature type="compositionally biased region" description="Low complexity" evidence="1">
    <location>
        <begin position="132"/>
        <end position="151"/>
    </location>
</feature>
<feature type="region of interest" description="Disordered" evidence="1">
    <location>
        <begin position="1755"/>
        <end position="1779"/>
    </location>
</feature>
<proteinExistence type="predicted"/>
<feature type="region of interest" description="Disordered" evidence="1">
    <location>
        <begin position="1"/>
        <end position="192"/>
    </location>
</feature>
<feature type="compositionally biased region" description="Basic and acidic residues" evidence="1">
    <location>
        <begin position="236"/>
        <end position="265"/>
    </location>
</feature>
<feature type="region of interest" description="Disordered" evidence="1">
    <location>
        <begin position="1559"/>
        <end position="1585"/>
    </location>
</feature>
<feature type="region of interest" description="Disordered" evidence="1">
    <location>
        <begin position="1517"/>
        <end position="1536"/>
    </location>
</feature>
<feature type="compositionally biased region" description="Basic and acidic residues" evidence="1">
    <location>
        <begin position="677"/>
        <end position="693"/>
    </location>
</feature>
<feature type="compositionally biased region" description="Low complexity" evidence="1">
    <location>
        <begin position="421"/>
        <end position="435"/>
    </location>
</feature>
<feature type="compositionally biased region" description="Acidic residues" evidence="1">
    <location>
        <begin position="837"/>
        <end position="862"/>
    </location>
</feature>
<feature type="compositionally biased region" description="Basic and acidic residues" evidence="1">
    <location>
        <begin position="729"/>
        <end position="753"/>
    </location>
</feature>
<dbReference type="InterPro" id="IPR051372">
    <property type="entry name" value="CWC21"/>
</dbReference>
<name>A0A3B0J8Q2_DROGU</name>
<sequence length="2398" mass="252860">MSNRKPGAAATTGAAPKAETPTAAVLEDTANTSATVILPASSEDQSSSTGEEQATVTAGATSPPPEEKDVEGEKEKAVEQELQSSGDANSNVDRDQSSPATITEGVVVVAPPKPPTPTIVSDGLGSKSVRITRLSSPLLLLSSPTTTATATRNREASEDGEEPPAPPPPSQSSGSQRKSSAERSVVAPVIRGRKSIKDLKEAKEAIAKLEDGPVQVKEEAIDGSELESLPAAAAAVDEKDKDTKDKEKEKEKDKEKEKEKDKEQHPAPTCNRVTRKSHAQEQANNTRVTRNRRQSSTVPASSEQQPQPLPPARGRRPRKSQAVVPTPLEPATKRKRSEDDVESATKYSKIEVKAPPPDDEIDDAVDTAEEPPKAAAPIKQEVSERDTISPATTPSPAPPSAAPTPTSGGRRGRGRPQTKNAGGTACAASTSTRATRLSKAGSPGGLGLGVGITAAAEPLMAKRRRVGSTTRKTASASSLATSSHGGGDEDSKDSMASSMDDLLLAPADIKMEKLTPDFDDSLLLPVDPVVGLLKDTQTQAMENEGSTTSGGGANGHSSGHASCIEPLTVDADPADADKDKLKESPLEATELPESESESASGSVSASGEAGKAASLSPDMISVKFYKKFLANNLGIEKDPELGEIVQIASHSEVEVEAEAEAEAEAESEPDADAEVETEAKTEVELELQLKPESETEPEAEAEAGAEAEGKSALDDSLHSNSSLKAGTLRLEESTKERGHTDDVAVNGDDGHVVDEDDFDELDHEIMEQLARVKAIGVASDPDSTNADPEGFEGKKLPAVTDEEPSVPVPTDTAEEQQAEQAGRCVGEVLGKLTTNDADTEMEMDVDVEMEAEADAEPEDDSEQEKTQQELPLMADHEMDNDFPEENKENLSMTSTSPRRSSHEGLDIQLTLKDEEDEEKPLAAITATETKPNLDAGDDSAAPQLSCLKALKDHKDQSEEKNLLPATLEYTSNAEANGQHDMGLSGDEKERRDQEIHLHNLGLLTHQAAEQRRQDLQEAQTRQAQYQQQHPQPYPSGKRRSTAVAGTAAGTGAAAGSGLGGSATHVESSGTLKTVIKLHRSSNGGAGGSGGVPTGTVIHGSGSSGSGSSSSSMGSATRKASAASTGSGIGSGAHGVRRQSLKMTFQKGRARGHGSADRSADQHGVHAEDSYYTIQNENEGATKSNIPSDSSQSEGHGGHGVVDHGFYQMVKKDEKEKILIPEKASSFKFHPGRLCEDQCYYCSGKFGLYDTPCHVGQIKSVERQQKILANEEKLTVDNCLCDACFRHVDRRANAAPYNKKRLSAPGHLETGGPGGSSVSGSRSAEGPELGPSTSAGSAQRSCAVKDCCETAGHQLRRKFIRKSVKKFQLSFEIPAGTSIVWLCEAHYNTIIQFTGCVLCKRRLGKNHMYNITTDTDRLEKALTEMGILVQLVMGTAVCKLCRYFANLLMKPPDSTKSQKAEFVKNYRKRLLKVRNLQDASNEVSEAEDEAVEHNAPSAASTSAAASTHEDAEMQPLVVDFDGPTDSNSSSSSITAAAGTATGTSKQISKLQAILQQNLPGETQASGSGSGSGAANGSNAANPDISTVLRGNPNISMRELFHGEEEMGLQFKVPFGCSSSQRTPEGWTRVQTFLQYDEPTRRLWEELQKPYGNQSSFLRHLILLEKYYRNGDLVLGAHASSNATVYTETVRQRLNSFDHGHSYAGSAAGKRPTAAASPGSLSQAVSATGTALATPIANSNQSADQAAQGDPLIPLVELNDDEDEDGGHEGQRSPKEDLNSHLERLTNVSVDKLTKQLSSNAVTIIARPKDKPVPPSTAASAATGSTGTGTGTSTATVTAKTATLASSPASISSASSVSSSPEGSEGTQKAAVLSPAQFKNAPPLVPTSSVNNRSILKTNLLGINKSVEIVPLSSSLAISTSLTAATLIANHATGTKTGPVAAVSYSAQEKPHKILDVANKLLSTQNESKSQQQQQQAGARLGGGLHSKLKPTTPMSLHQQQQHQQAASSATSTKTPTGHVVQQLNSPPELISLARRRTAGGGPAAAAMAPGGSSLIGTHLSRRLQLQKAGAAGTTGTVASAGRRGPAASPNVVILPETLTTQERHECKSWKPTLIPLEDQNHVTSKSQALYQTADGRRLPALVQVQSGGKPYLISIFDYNRMCILRREKLMRDQMLKTNAKPKSGQAQSQSQSGQNSGPPLGAAYSNMVKMAQQQQTARQQLQQLQQQQHQKQHSQQQQQMPTLQPGGGAGAGAGAGAGRLARLAPKPMPPLNIPQIASQGHAQMNLNHSLDGSSSTSNSGGSSSWLWNNFPDPKQYLLNGNGGGTGPTGKMPHLTPKPSTVTLSSSSSSSLKAGGPTYTLKQQQMQMQQQRLIDNAISKIPKSLIVIPQGGDSSGSSKE</sequence>
<dbReference type="Proteomes" id="UP000268350">
    <property type="component" value="Unassembled WGS sequence"/>
</dbReference>
<protein>
    <submittedName>
        <fullName evidence="2">Uncharacterized protein</fullName>
    </submittedName>
</protein>
<feature type="region of interest" description="Disordered" evidence="1">
    <location>
        <begin position="1476"/>
        <end position="1509"/>
    </location>
</feature>
<feature type="region of interest" description="Disordered" evidence="1">
    <location>
        <begin position="2176"/>
        <end position="2255"/>
    </location>
</feature>
<feature type="compositionally biased region" description="Low complexity" evidence="1">
    <location>
        <begin position="1016"/>
        <end position="1030"/>
    </location>
</feature>
<feature type="compositionally biased region" description="Basic and acidic residues" evidence="1">
    <location>
        <begin position="206"/>
        <end position="220"/>
    </location>
</feature>
<feature type="region of interest" description="Disordered" evidence="1">
    <location>
        <begin position="778"/>
        <end position="940"/>
    </location>
</feature>
<organism evidence="2 3">
    <name type="scientific">Drosophila guanche</name>
    <name type="common">Fruit fly</name>
    <dbReference type="NCBI Taxonomy" id="7266"/>
    <lineage>
        <taxon>Eukaryota</taxon>
        <taxon>Metazoa</taxon>
        <taxon>Ecdysozoa</taxon>
        <taxon>Arthropoda</taxon>
        <taxon>Hexapoda</taxon>
        <taxon>Insecta</taxon>
        <taxon>Pterygota</taxon>
        <taxon>Neoptera</taxon>
        <taxon>Endopterygota</taxon>
        <taxon>Diptera</taxon>
        <taxon>Brachycera</taxon>
        <taxon>Muscomorpha</taxon>
        <taxon>Ephydroidea</taxon>
        <taxon>Drosophilidae</taxon>
        <taxon>Drosophila</taxon>
        <taxon>Sophophora</taxon>
    </lineage>
</organism>
<feature type="compositionally biased region" description="Low complexity" evidence="1">
    <location>
        <begin position="2288"/>
        <end position="2303"/>
    </location>
</feature>
<feature type="region of interest" description="Disordered" evidence="1">
    <location>
        <begin position="970"/>
        <end position="990"/>
    </location>
</feature>
<feature type="compositionally biased region" description="Basic and acidic residues" evidence="1">
    <location>
        <begin position="1153"/>
        <end position="1164"/>
    </location>
</feature>
<feature type="compositionally biased region" description="Low complexity" evidence="1">
    <location>
        <begin position="467"/>
        <end position="483"/>
    </location>
</feature>
<feature type="compositionally biased region" description="Low complexity" evidence="1">
    <location>
        <begin position="1105"/>
        <end position="1125"/>
    </location>
</feature>
<feature type="region of interest" description="Disordered" evidence="1">
    <location>
        <begin position="647"/>
        <end position="755"/>
    </location>
</feature>
<evidence type="ECO:0000313" key="2">
    <source>
        <dbReference type="EMBL" id="SPP78255.1"/>
    </source>
</evidence>
<gene>
    <name evidence="2" type="ORF">DGUA_6G010877</name>
</gene>
<feature type="compositionally biased region" description="Low complexity" evidence="1">
    <location>
        <begin position="1996"/>
        <end position="2011"/>
    </location>
</feature>
<reference evidence="3" key="1">
    <citation type="submission" date="2018-01" db="EMBL/GenBank/DDBJ databases">
        <authorList>
            <person name="Alioto T."/>
            <person name="Alioto T."/>
        </authorList>
    </citation>
    <scope>NUCLEOTIDE SEQUENCE [LARGE SCALE GENOMIC DNA]</scope>
</reference>
<feature type="compositionally biased region" description="Low complexity" evidence="1">
    <location>
        <begin position="1041"/>
        <end position="1051"/>
    </location>
</feature>
<feature type="compositionally biased region" description="Low complexity" evidence="1">
    <location>
        <begin position="1814"/>
        <end position="1864"/>
    </location>
</feature>
<feature type="compositionally biased region" description="Gly residues" evidence="1">
    <location>
        <begin position="2244"/>
        <end position="2255"/>
    </location>
</feature>
<feature type="compositionally biased region" description="Polar residues" evidence="1">
    <location>
        <begin position="2012"/>
        <end position="2024"/>
    </location>
</feature>
<dbReference type="PANTHER" id="PTHR36562">
    <property type="entry name" value="SERINE/ARGININE REPETITIVE MATRIX 2"/>
    <property type="match status" value="1"/>
</dbReference>
<dbReference type="PANTHER" id="PTHR36562:SF6">
    <property type="entry name" value="EG:133E12.4 PROTEIN"/>
    <property type="match status" value="1"/>
</dbReference>
<accession>A0A3B0J8Q2</accession>
<feature type="region of interest" description="Disordered" evidence="1">
    <location>
        <begin position="1803"/>
        <end position="1868"/>
    </location>
</feature>
<feature type="region of interest" description="Disordered" evidence="1">
    <location>
        <begin position="1298"/>
        <end position="1336"/>
    </location>
</feature>
<feature type="compositionally biased region" description="Low complexity" evidence="1">
    <location>
        <begin position="1"/>
        <end position="24"/>
    </location>
</feature>
<dbReference type="GO" id="GO:0005634">
    <property type="term" value="C:nucleus"/>
    <property type="evidence" value="ECO:0007669"/>
    <property type="project" value="TreeGrafter"/>
</dbReference>
<feature type="compositionally biased region" description="Gly residues" evidence="1">
    <location>
        <begin position="1083"/>
        <end position="1092"/>
    </location>
</feature>
<feature type="compositionally biased region" description="Acidic residues" evidence="1">
    <location>
        <begin position="694"/>
        <end position="705"/>
    </location>
</feature>
<dbReference type="EMBL" id="OUUW01000003">
    <property type="protein sequence ID" value="SPP78255.1"/>
    <property type="molecule type" value="Genomic_DNA"/>
</dbReference>
<dbReference type="OMA" id="DAEMPMV"/>
<feature type="compositionally biased region" description="Basic and acidic residues" evidence="1">
    <location>
        <begin position="874"/>
        <end position="888"/>
    </location>
</feature>
<evidence type="ECO:0000256" key="1">
    <source>
        <dbReference type="SAM" id="MobiDB-lite"/>
    </source>
</evidence>
<feature type="compositionally biased region" description="Basic and acidic residues" evidence="1">
    <location>
        <begin position="707"/>
        <end position="717"/>
    </location>
</feature>
<evidence type="ECO:0000313" key="3">
    <source>
        <dbReference type="Proteomes" id="UP000268350"/>
    </source>
</evidence>
<feature type="compositionally biased region" description="Polar residues" evidence="1">
    <location>
        <begin position="280"/>
        <end position="306"/>
    </location>
</feature>
<feature type="compositionally biased region" description="Basic and acidic residues" evidence="1">
    <location>
        <begin position="575"/>
        <end position="585"/>
    </location>
</feature>
<feature type="compositionally biased region" description="Acidic residues" evidence="1">
    <location>
        <begin position="357"/>
        <end position="369"/>
    </location>
</feature>
<feature type="compositionally biased region" description="Low complexity" evidence="1">
    <location>
        <begin position="2211"/>
        <end position="2238"/>
    </location>
</feature>
<feature type="region of interest" description="Disordered" evidence="1">
    <location>
        <begin position="206"/>
        <end position="499"/>
    </location>
</feature>